<dbReference type="Proteomes" id="UP000076023">
    <property type="component" value="Unassembled WGS sequence"/>
</dbReference>
<accession>A0A146G6J2</accession>
<evidence type="ECO:0000313" key="3">
    <source>
        <dbReference type="EMBL" id="GAT33002.1"/>
    </source>
</evidence>
<dbReference type="InterPro" id="IPR041628">
    <property type="entry name" value="ChlI/MoxR_AAA_lid"/>
</dbReference>
<dbReference type="STRING" id="690879.TSACC_21407"/>
<dbReference type="GO" id="GO:0005524">
    <property type="term" value="F:ATP binding"/>
    <property type="evidence" value="ECO:0007669"/>
    <property type="project" value="InterPro"/>
</dbReference>
<dbReference type="CDD" id="cd00009">
    <property type="entry name" value="AAA"/>
    <property type="match status" value="1"/>
</dbReference>
<dbReference type="AlphaFoldDB" id="A0A146G6J2"/>
<dbReference type="PANTHER" id="PTHR42759:SF5">
    <property type="entry name" value="METHANOL DEHYDROGENASE REGULATOR"/>
    <property type="match status" value="1"/>
</dbReference>
<dbReference type="Pfam" id="PF17863">
    <property type="entry name" value="AAA_lid_2"/>
    <property type="match status" value="1"/>
</dbReference>
<dbReference type="PANTHER" id="PTHR42759">
    <property type="entry name" value="MOXR FAMILY PROTEIN"/>
    <property type="match status" value="1"/>
</dbReference>
<dbReference type="SUPFAM" id="SSF52540">
    <property type="entry name" value="P-loop containing nucleoside triphosphate hydrolases"/>
    <property type="match status" value="1"/>
</dbReference>
<dbReference type="InParanoid" id="A0A146G6J2"/>
<comment type="caution">
    <text evidence="3">The sequence shown here is derived from an EMBL/GenBank/DDBJ whole genome shotgun (WGS) entry which is preliminary data.</text>
</comment>
<dbReference type="FunCoup" id="A0A146G6J2">
    <property type="interactions" value="21"/>
</dbReference>
<name>A0A146G6J2_TERSA</name>
<protein>
    <submittedName>
        <fullName evidence="3">MoxR-like ATPase</fullName>
    </submittedName>
</protein>
<dbReference type="Gene3D" id="1.10.8.80">
    <property type="entry name" value="Magnesium chelatase subunit I, C-Terminal domain"/>
    <property type="match status" value="1"/>
</dbReference>
<dbReference type="PIRSF" id="PIRSF002849">
    <property type="entry name" value="AAA_ATPase_chaperone_MoxR_prd"/>
    <property type="match status" value="1"/>
</dbReference>
<feature type="domain" description="ChlI/MoxR AAA lid" evidence="2">
    <location>
        <begin position="243"/>
        <end position="291"/>
    </location>
</feature>
<evidence type="ECO:0000259" key="2">
    <source>
        <dbReference type="Pfam" id="PF17863"/>
    </source>
</evidence>
<dbReference type="Pfam" id="PF07726">
    <property type="entry name" value="AAA_3"/>
    <property type="match status" value="1"/>
</dbReference>
<sequence length="311" mass="34772">MRMESFLREFQAEAGRALIDRERELELALCCFVSGGNLLIEDTPGVGKTTLVKVMARLLGLDFKRVQFTNDLLPADILGSQVFDASRQSFSFHRGPIFAQLVLGDELNRASPRTQSAVLQAMDEHEVTIEGQTYELPEPFFFVGTQNPHEQIGTALLPESQVDRFLMRIALGTPERSTQRKLLERHRKMAGGATFDFHSLRVLVTPEQLAGWQRSAAAVHVSEAVSEYILDLFDGAHGRGWVLSPRASLGLQRAGQARAFLNGREYVLPDDIQEVFLPVTTHRLAQFSRVPGDPREAASMARTLLEQTRSR</sequence>
<gene>
    <name evidence="3" type="ORF">TSACC_21407</name>
</gene>
<dbReference type="InterPro" id="IPR050764">
    <property type="entry name" value="CbbQ/NirQ/NorQ/GpvN"/>
</dbReference>
<dbReference type="InterPro" id="IPR011703">
    <property type="entry name" value="ATPase_AAA-3"/>
</dbReference>
<dbReference type="GO" id="GO:0016887">
    <property type="term" value="F:ATP hydrolysis activity"/>
    <property type="evidence" value="ECO:0007669"/>
    <property type="project" value="InterPro"/>
</dbReference>
<evidence type="ECO:0000259" key="1">
    <source>
        <dbReference type="Pfam" id="PF07726"/>
    </source>
</evidence>
<dbReference type="EMBL" id="BDCO01000002">
    <property type="protein sequence ID" value="GAT33002.1"/>
    <property type="molecule type" value="Genomic_DNA"/>
</dbReference>
<evidence type="ECO:0000313" key="4">
    <source>
        <dbReference type="Proteomes" id="UP000076023"/>
    </source>
</evidence>
<feature type="domain" description="ATPase AAA-3" evidence="1">
    <location>
        <begin position="38"/>
        <end position="167"/>
    </location>
</feature>
<proteinExistence type="predicted"/>
<dbReference type="Gene3D" id="3.40.50.300">
    <property type="entry name" value="P-loop containing nucleotide triphosphate hydrolases"/>
    <property type="match status" value="1"/>
</dbReference>
<reference evidence="4" key="1">
    <citation type="journal article" date="2017" name="Genome Announc.">
        <title>Draft Genome Sequence of Terrimicrobium sacchariphilum NM-5T, a Facultative Anaerobic Soil Bacterium of the Class Spartobacteria.</title>
        <authorList>
            <person name="Qiu Y.L."/>
            <person name="Tourlousse D.M."/>
            <person name="Matsuura N."/>
            <person name="Ohashi A."/>
            <person name="Sekiguchi Y."/>
        </authorList>
    </citation>
    <scope>NUCLEOTIDE SEQUENCE [LARGE SCALE GENOMIC DNA]</scope>
    <source>
        <strain evidence="4">NM-5</strain>
    </source>
</reference>
<organism evidence="3 4">
    <name type="scientific">Terrimicrobium sacchariphilum</name>
    <dbReference type="NCBI Taxonomy" id="690879"/>
    <lineage>
        <taxon>Bacteria</taxon>
        <taxon>Pseudomonadati</taxon>
        <taxon>Verrucomicrobiota</taxon>
        <taxon>Terrimicrobiia</taxon>
        <taxon>Terrimicrobiales</taxon>
        <taxon>Terrimicrobiaceae</taxon>
        <taxon>Terrimicrobium</taxon>
    </lineage>
</organism>
<dbReference type="InterPro" id="IPR027417">
    <property type="entry name" value="P-loop_NTPase"/>
</dbReference>
<keyword evidence="4" id="KW-1185">Reference proteome</keyword>